<feature type="region of interest" description="Disordered" evidence="1">
    <location>
        <begin position="63"/>
        <end position="82"/>
    </location>
</feature>
<dbReference type="InterPro" id="IPR011453">
    <property type="entry name" value="DUF1559"/>
</dbReference>
<dbReference type="InterPro" id="IPR012902">
    <property type="entry name" value="N_methyl_site"/>
</dbReference>
<feature type="domain" description="DUF1559" evidence="2">
    <location>
        <begin position="32"/>
        <end position="287"/>
    </location>
</feature>
<dbReference type="EMBL" id="CP042914">
    <property type="protein sequence ID" value="QEG43465.1"/>
    <property type="molecule type" value="Genomic_DNA"/>
</dbReference>
<dbReference type="NCBIfam" id="TIGR04294">
    <property type="entry name" value="pre_pil_HX9DG"/>
    <property type="match status" value="1"/>
</dbReference>
<protein>
    <recommendedName>
        <fullName evidence="2">DUF1559 domain-containing protein</fullName>
    </recommendedName>
</protein>
<dbReference type="Proteomes" id="UP000325286">
    <property type="component" value="Chromosome"/>
</dbReference>
<name>A0A5B9R114_9BACT</name>
<dbReference type="AlphaFoldDB" id="A0A5B9R114"/>
<evidence type="ECO:0000313" key="4">
    <source>
        <dbReference type="Proteomes" id="UP000325286"/>
    </source>
</evidence>
<proteinExistence type="predicted"/>
<dbReference type="Pfam" id="PF07963">
    <property type="entry name" value="N_methyl"/>
    <property type="match status" value="1"/>
</dbReference>
<gene>
    <name evidence="3" type="ORF">UC8_55150</name>
</gene>
<dbReference type="PANTHER" id="PTHR30093:SF2">
    <property type="entry name" value="TYPE II SECRETION SYSTEM PROTEIN H"/>
    <property type="match status" value="1"/>
</dbReference>
<dbReference type="RefSeq" id="WP_068129729.1">
    <property type="nucleotide sequence ID" value="NZ_CP042914.1"/>
</dbReference>
<evidence type="ECO:0000313" key="3">
    <source>
        <dbReference type="EMBL" id="QEG43465.1"/>
    </source>
</evidence>
<organism evidence="3 4">
    <name type="scientific">Roseimaritima ulvae</name>
    <dbReference type="NCBI Taxonomy" id="980254"/>
    <lineage>
        <taxon>Bacteria</taxon>
        <taxon>Pseudomonadati</taxon>
        <taxon>Planctomycetota</taxon>
        <taxon>Planctomycetia</taxon>
        <taxon>Pirellulales</taxon>
        <taxon>Pirellulaceae</taxon>
        <taxon>Roseimaritima</taxon>
    </lineage>
</organism>
<dbReference type="Gene3D" id="3.30.700.10">
    <property type="entry name" value="Glycoprotein, Type 4 Pilin"/>
    <property type="match status" value="1"/>
</dbReference>
<dbReference type="PANTHER" id="PTHR30093">
    <property type="entry name" value="GENERAL SECRETION PATHWAY PROTEIN G"/>
    <property type="match status" value="1"/>
</dbReference>
<evidence type="ECO:0000256" key="1">
    <source>
        <dbReference type="SAM" id="MobiDB-lite"/>
    </source>
</evidence>
<sequence>MRKNRIGFTLVELLVVIAIIGVLVGLLLPAVQAAREAARRMQCTNNMKQLILAQHNYHDTFHTFPPGRLGPDGSNPPGTSNANFDAAARSGCSGMVMILPFMELQNLYDSGNLIQGNIFSQMAGWATPEALAAIAERPAVFACPSDIANDTTTEGGQTVGVSSYSLVGGTNGPSSYGTNVKYTNTEMFMYYNTYGMQQCVDGTSNTIFIGEVARGDNEDQGSVWAMGSRLRSNVRATRNPINTPPGLGTVLDLYGVQCNAAFSSLHPGGANFAIGDGSVRFIPETINLSTYRALSTRAGGEVITTP</sequence>
<evidence type="ECO:0000259" key="2">
    <source>
        <dbReference type="Pfam" id="PF07596"/>
    </source>
</evidence>
<dbReference type="NCBIfam" id="TIGR02532">
    <property type="entry name" value="IV_pilin_GFxxxE"/>
    <property type="match status" value="1"/>
</dbReference>
<dbReference type="OrthoDB" id="282726at2"/>
<reference evidence="3 4" key="1">
    <citation type="submission" date="2019-08" db="EMBL/GenBank/DDBJ databases">
        <title>Deep-cultivation of Planctomycetes and their phenomic and genomic characterization uncovers novel biology.</title>
        <authorList>
            <person name="Wiegand S."/>
            <person name="Jogler M."/>
            <person name="Boedeker C."/>
            <person name="Pinto D."/>
            <person name="Vollmers J."/>
            <person name="Rivas-Marin E."/>
            <person name="Kohn T."/>
            <person name="Peeters S.H."/>
            <person name="Heuer A."/>
            <person name="Rast P."/>
            <person name="Oberbeckmann S."/>
            <person name="Bunk B."/>
            <person name="Jeske O."/>
            <person name="Meyerdierks A."/>
            <person name="Storesund J.E."/>
            <person name="Kallscheuer N."/>
            <person name="Luecker S."/>
            <person name="Lage O.M."/>
            <person name="Pohl T."/>
            <person name="Merkel B.J."/>
            <person name="Hornburger P."/>
            <person name="Mueller R.-W."/>
            <person name="Bruemmer F."/>
            <person name="Labrenz M."/>
            <person name="Spormann A.M."/>
            <person name="Op den Camp H."/>
            <person name="Overmann J."/>
            <person name="Amann R."/>
            <person name="Jetten M.S.M."/>
            <person name="Mascher T."/>
            <person name="Medema M.H."/>
            <person name="Devos D.P."/>
            <person name="Kaster A.-K."/>
            <person name="Ovreas L."/>
            <person name="Rohde M."/>
            <person name="Galperin M.Y."/>
            <person name="Jogler C."/>
        </authorList>
    </citation>
    <scope>NUCLEOTIDE SEQUENCE [LARGE SCALE GENOMIC DNA]</scope>
    <source>
        <strain evidence="3 4">UC8</strain>
    </source>
</reference>
<keyword evidence="4" id="KW-1185">Reference proteome</keyword>
<dbReference type="Pfam" id="PF07596">
    <property type="entry name" value="SBP_bac_10"/>
    <property type="match status" value="1"/>
</dbReference>
<dbReference type="KEGG" id="rul:UC8_55150"/>
<dbReference type="InterPro" id="IPR045584">
    <property type="entry name" value="Pilin-like"/>
</dbReference>
<accession>A0A5B9R114</accession>
<dbReference type="InterPro" id="IPR027558">
    <property type="entry name" value="Pre_pil_HX9DG_C"/>
</dbReference>
<dbReference type="SUPFAM" id="SSF54523">
    <property type="entry name" value="Pili subunits"/>
    <property type="match status" value="1"/>
</dbReference>